<evidence type="ECO:0000256" key="3">
    <source>
        <dbReference type="ARBA" id="ARBA00022692"/>
    </source>
</evidence>
<evidence type="ECO:0000256" key="2">
    <source>
        <dbReference type="ARBA" id="ARBA00022475"/>
    </source>
</evidence>
<comment type="caution">
    <text evidence="12">The sequence shown here is derived from an EMBL/GenBank/DDBJ whole genome shotgun (WGS) entry which is preliminary data.</text>
</comment>
<dbReference type="SMART" id="SM00408">
    <property type="entry name" value="IGc2"/>
    <property type="match status" value="3"/>
</dbReference>
<dbReference type="AlphaFoldDB" id="A0A1A6HC71"/>
<dbReference type="InterPro" id="IPR007110">
    <property type="entry name" value="Ig-like_dom"/>
</dbReference>
<feature type="non-terminal residue" evidence="12">
    <location>
        <position position="536"/>
    </location>
</feature>
<keyword evidence="4" id="KW-0732">Signal</keyword>
<keyword evidence="8" id="KW-1015">Disulfide bond</keyword>
<dbReference type="InterPro" id="IPR036179">
    <property type="entry name" value="Ig-like_dom_sf"/>
</dbReference>
<keyword evidence="10" id="KW-0393">Immunoglobulin domain</keyword>
<dbReference type="GO" id="GO:0032396">
    <property type="term" value="F:inhibitory MHC class I receptor activity"/>
    <property type="evidence" value="ECO:0007669"/>
    <property type="project" value="TreeGrafter"/>
</dbReference>
<feature type="non-terminal residue" evidence="12">
    <location>
        <position position="1"/>
    </location>
</feature>
<dbReference type="SMART" id="SM00409">
    <property type="entry name" value="IG"/>
    <property type="match status" value="5"/>
</dbReference>
<dbReference type="FunFam" id="2.60.40.10:FF:000049">
    <property type="entry name" value="Leukocyte immunoglobulin-like receptor subfamily B member 1"/>
    <property type="match status" value="5"/>
</dbReference>
<dbReference type="InterPro" id="IPR013151">
    <property type="entry name" value="Immunoglobulin_dom"/>
</dbReference>
<dbReference type="InterPro" id="IPR050412">
    <property type="entry name" value="Ig-like_Receptors_ImmuneReg"/>
</dbReference>
<dbReference type="InterPro" id="IPR013783">
    <property type="entry name" value="Ig-like_fold"/>
</dbReference>
<protein>
    <recommendedName>
        <fullName evidence="11">Ig-like domain-containing protein</fullName>
    </recommendedName>
</protein>
<dbReference type="GO" id="GO:0019221">
    <property type="term" value="P:cytokine-mediated signaling pathway"/>
    <property type="evidence" value="ECO:0007669"/>
    <property type="project" value="TreeGrafter"/>
</dbReference>
<dbReference type="GO" id="GO:0002764">
    <property type="term" value="P:immune response-regulating signaling pathway"/>
    <property type="evidence" value="ECO:0007669"/>
    <property type="project" value="TreeGrafter"/>
</dbReference>
<proteinExistence type="predicted"/>
<comment type="subcellular location">
    <subcellularLocation>
        <location evidence="1">Cell membrane</location>
        <topology evidence="1">Single-pass membrane protein</topology>
    </subcellularLocation>
</comment>
<dbReference type="STRING" id="56216.A0A1A6HC71"/>
<evidence type="ECO:0000256" key="4">
    <source>
        <dbReference type="ARBA" id="ARBA00022729"/>
    </source>
</evidence>
<evidence type="ECO:0000256" key="1">
    <source>
        <dbReference type="ARBA" id="ARBA00004162"/>
    </source>
</evidence>
<keyword evidence="6" id="KW-1133">Transmembrane helix</keyword>
<evidence type="ECO:0000256" key="10">
    <source>
        <dbReference type="ARBA" id="ARBA00023319"/>
    </source>
</evidence>
<evidence type="ECO:0000256" key="7">
    <source>
        <dbReference type="ARBA" id="ARBA00023136"/>
    </source>
</evidence>
<evidence type="ECO:0000313" key="13">
    <source>
        <dbReference type="Proteomes" id="UP000092124"/>
    </source>
</evidence>
<dbReference type="Gene3D" id="2.60.40.10">
    <property type="entry name" value="Immunoglobulins"/>
    <property type="match status" value="5"/>
</dbReference>
<dbReference type="InterPro" id="IPR003598">
    <property type="entry name" value="Ig_sub2"/>
</dbReference>
<keyword evidence="5" id="KW-0677">Repeat</keyword>
<dbReference type="OrthoDB" id="9427497at2759"/>
<dbReference type="Pfam" id="PF00047">
    <property type="entry name" value="ig"/>
    <property type="match status" value="2"/>
</dbReference>
<evidence type="ECO:0000313" key="12">
    <source>
        <dbReference type="EMBL" id="OBS75510.1"/>
    </source>
</evidence>
<dbReference type="GO" id="GO:0005886">
    <property type="term" value="C:plasma membrane"/>
    <property type="evidence" value="ECO:0007669"/>
    <property type="project" value="UniProtKB-SubCell"/>
</dbReference>
<sequence>VYPDSVTLSALPSPVVTSGENVTLKCVSQQAYNRFILMKEDEKFSRPLDSQNIYAELFGALFTVGPVTPNQRWRFRCYGYYLSTSQAWSVPSNQVELLVSERSDTLELVVTGNLEKPNLWAEPGSVIASGNDVTIWCEGTKETQIYFLYKEGSSRLWYSQTPKDPGNKATFSIASMEKRHAGKYRCYSYESAGWSECSDILELVMTGVYPTKVTLSALSSPVVTSGGNVTFQCVSQKAYNRFILMKEDEKFSGALPSQNIYSELFGALFTVGPVTPNQRWRFTCYGYYLSTSQQWSVPSNQVELLVSGVHHDKLTLSAVPSPVVTSGMSRKPSLVTQQGPVLGPGDNLTLRCSSEMGYDRFALSKEGESDFPQVFVHQPQAGHFHANFTLGSVNFSVGGRYRCLGAHSSSSEWSAPSDPLDILITGHPPVTPNLSVHPGTIVSPGENVTLLCESSVPLDTFFLFKEGAAHPYLHQRSKSQDPQYEAEFSMTAVTSALGGSYTCFGSQSSSPYLLSYSSVPVKIIISDTGIRTKTGR</sequence>
<dbReference type="InterPro" id="IPR003599">
    <property type="entry name" value="Ig_sub"/>
</dbReference>
<organism evidence="12 13">
    <name type="scientific">Neotoma lepida</name>
    <name type="common">Desert woodrat</name>
    <dbReference type="NCBI Taxonomy" id="56216"/>
    <lineage>
        <taxon>Eukaryota</taxon>
        <taxon>Metazoa</taxon>
        <taxon>Chordata</taxon>
        <taxon>Craniata</taxon>
        <taxon>Vertebrata</taxon>
        <taxon>Euteleostomi</taxon>
        <taxon>Mammalia</taxon>
        <taxon>Eutheria</taxon>
        <taxon>Euarchontoglires</taxon>
        <taxon>Glires</taxon>
        <taxon>Rodentia</taxon>
        <taxon>Myomorpha</taxon>
        <taxon>Muroidea</taxon>
        <taxon>Cricetidae</taxon>
        <taxon>Neotominae</taxon>
        <taxon>Neotoma</taxon>
    </lineage>
</organism>
<dbReference type="Proteomes" id="UP000092124">
    <property type="component" value="Unassembled WGS sequence"/>
</dbReference>
<evidence type="ECO:0000256" key="9">
    <source>
        <dbReference type="ARBA" id="ARBA00023180"/>
    </source>
</evidence>
<keyword evidence="9" id="KW-0325">Glycoprotein</keyword>
<evidence type="ECO:0000256" key="6">
    <source>
        <dbReference type="ARBA" id="ARBA00022989"/>
    </source>
</evidence>
<gene>
    <name evidence="12" type="ORF">A6R68_18038</name>
</gene>
<reference evidence="12 13" key="1">
    <citation type="submission" date="2016-06" db="EMBL/GenBank/DDBJ databases">
        <title>The Draft Genome Sequence and Annotation of the Desert Woodrat Neotoma lepida.</title>
        <authorList>
            <person name="Campbell M."/>
            <person name="Oakeson K.F."/>
            <person name="Yandell M."/>
            <person name="Halpert J.R."/>
            <person name="Dearing D."/>
        </authorList>
    </citation>
    <scope>NUCLEOTIDE SEQUENCE [LARGE SCALE GENOMIC DNA]</scope>
    <source>
        <strain evidence="12">417</strain>
        <tissue evidence="12">Liver</tissue>
    </source>
</reference>
<evidence type="ECO:0000256" key="5">
    <source>
        <dbReference type="ARBA" id="ARBA00022737"/>
    </source>
</evidence>
<dbReference type="Pfam" id="PF13895">
    <property type="entry name" value="Ig_2"/>
    <property type="match status" value="1"/>
</dbReference>
<keyword evidence="2" id="KW-1003">Cell membrane</keyword>
<name>A0A1A6HC71_NEOLE</name>
<keyword evidence="7" id="KW-0472">Membrane</keyword>
<keyword evidence="3" id="KW-0812">Transmembrane</keyword>
<dbReference type="PANTHER" id="PTHR11738:SF179">
    <property type="entry name" value="LEUKOCYTE IMMUNOGLOBULIN-LIKE RECEPTOR SUBFAMILY A MEMBER 5"/>
    <property type="match status" value="1"/>
</dbReference>
<evidence type="ECO:0000259" key="11">
    <source>
        <dbReference type="PROSITE" id="PS50835"/>
    </source>
</evidence>
<feature type="domain" description="Ig-like" evidence="11">
    <location>
        <begin position="117"/>
        <end position="186"/>
    </location>
</feature>
<dbReference type="PANTHER" id="PTHR11738">
    <property type="entry name" value="MHC CLASS I NK CELL RECEPTOR"/>
    <property type="match status" value="1"/>
</dbReference>
<accession>A0A1A6HC71</accession>
<keyword evidence="13" id="KW-1185">Reference proteome</keyword>
<dbReference type="EMBL" id="LZPO01037046">
    <property type="protein sequence ID" value="OBS75510.1"/>
    <property type="molecule type" value="Genomic_DNA"/>
</dbReference>
<dbReference type="PROSITE" id="PS50835">
    <property type="entry name" value="IG_LIKE"/>
    <property type="match status" value="2"/>
</dbReference>
<evidence type="ECO:0000256" key="8">
    <source>
        <dbReference type="ARBA" id="ARBA00023157"/>
    </source>
</evidence>
<feature type="domain" description="Ig-like" evidence="11">
    <location>
        <begin position="428"/>
        <end position="515"/>
    </location>
</feature>
<dbReference type="SUPFAM" id="SSF48726">
    <property type="entry name" value="Immunoglobulin"/>
    <property type="match status" value="5"/>
</dbReference>